<dbReference type="InterPro" id="IPR036291">
    <property type="entry name" value="NAD(P)-bd_dom_sf"/>
</dbReference>
<dbReference type="Pfam" id="PF13380">
    <property type="entry name" value="CoA_binding_2"/>
    <property type="match status" value="1"/>
</dbReference>
<protein>
    <submittedName>
        <fullName evidence="2">GNAT family N-acetyltransferase</fullName>
    </submittedName>
</protein>
<dbReference type="CDD" id="cd04301">
    <property type="entry name" value="NAT_SF"/>
    <property type="match status" value="1"/>
</dbReference>
<keyword evidence="2" id="KW-0808">Transferase</keyword>
<dbReference type="InterPro" id="IPR003781">
    <property type="entry name" value="CoA-bd"/>
</dbReference>
<dbReference type="PROSITE" id="PS51186">
    <property type="entry name" value="GNAT"/>
    <property type="match status" value="1"/>
</dbReference>
<dbReference type="Pfam" id="PF00583">
    <property type="entry name" value="Acetyltransf_1"/>
    <property type="match status" value="1"/>
</dbReference>
<dbReference type="SUPFAM" id="SSF52210">
    <property type="entry name" value="Succinyl-CoA synthetase domains"/>
    <property type="match status" value="2"/>
</dbReference>
<proteinExistence type="predicted"/>
<dbReference type="EMBL" id="RPFW01000002">
    <property type="protein sequence ID" value="TVZ05329.1"/>
    <property type="molecule type" value="Genomic_DNA"/>
</dbReference>
<evidence type="ECO:0000313" key="3">
    <source>
        <dbReference type="Proteomes" id="UP000460272"/>
    </source>
</evidence>
<dbReference type="SUPFAM" id="SSF51735">
    <property type="entry name" value="NAD(P)-binding Rossmann-fold domains"/>
    <property type="match status" value="1"/>
</dbReference>
<evidence type="ECO:0000259" key="1">
    <source>
        <dbReference type="PROSITE" id="PS51186"/>
    </source>
</evidence>
<accession>A0A6P2C1P9</accession>
<dbReference type="PANTHER" id="PTHR42793">
    <property type="entry name" value="COA BINDING DOMAIN CONTAINING PROTEIN"/>
    <property type="match status" value="1"/>
</dbReference>
<dbReference type="InterPro" id="IPR013815">
    <property type="entry name" value="ATP_grasp_subdomain_1"/>
</dbReference>
<dbReference type="GO" id="GO:0016747">
    <property type="term" value="F:acyltransferase activity, transferring groups other than amino-acyl groups"/>
    <property type="evidence" value="ECO:0007669"/>
    <property type="project" value="InterPro"/>
</dbReference>
<organism evidence="2 3">
    <name type="scientific">Trebonia kvetii</name>
    <dbReference type="NCBI Taxonomy" id="2480626"/>
    <lineage>
        <taxon>Bacteria</taxon>
        <taxon>Bacillati</taxon>
        <taxon>Actinomycetota</taxon>
        <taxon>Actinomycetes</taxon>
        <taxon>Streptosporangiales</taxon>
        <taxon>Treboniaceae</taxon>
        <taxon>Trebonia</taxon>
    </lineage>
</organism>
<dbReference type="InterPro" id="IPR016102">
    <property type="entry name" value="Succinyl-CoA_synth-like"/>
</dbReference>
<reference evidence="2 3" key="1">
    <citation type="submission" date="2018-11" db="EMBL/GenBank/DDBJ databases">
        <title>Trebonia kvetii gen.nov., sp.nov., a novel acidophilic actinobacterium, and proposal of the new actinobacterial family Treboniaceae fam. nov.</title>
        <authorList>
            <person name="Rapoport D."/>
            <person name="Sagova-Mareckova M."/>
            <person name="Sedlacek I."/>
            <person name="Provaznik J."/>
            <person name="Kralova S."/>
            <person name="Pavlinic D."/>
            <person name="Benes V."/>
            <person name="Kopecky J."/>
        </authorList>
    </citation>
    <scope>NUCLEOTIDE SEQUENCE [LARGE SCALE GENOMIC DNA]</scope>
    <source>
        <strain evidence="2 3">15Tr583</strain>
    </source>
</reference>
<keyword evidence="3" id="KW-1185">Reference proteome</keyword>
<dbReference type="Proteomes" id="UP000460272">
    <property type="component" value="Unassembled WGS sequence"/>
</dbReference>
<dbReference type="InterPro" id="IPR043938">
    <property type="entry name" value="Ligase_CoA_dom"/>
</dbReference>
<dbReference type="SUPFAM" id="SSF56059">
    <property type="entry name" value="Glutathione synthetase ATP-binding domain-like"/>
    <property type="match status" value="1"/>
</dbReference>
<dbReference type="OrthoDB" id="190266at2"/>
<feature type="domain" description="N-acetyltransferase" evidence="1">
    <location>
        <begin position="20"/>
        <end position="172"/>
    </location>
</feature>
<dbReference type="InterPro" id="IPR000182">
    <property type="entry name" value="GNAT_dom"/>
</dbReference>
<dbReference type="Gene3D" id="3.40.50.261">
    <property type="entry name" value="Succinyl-CoA synthetase domains"/>
    <property type="match status" value="2"/>
</dbReference>
<dbReference type="Gene3D" id="3.40.50.720">
    <property type="entry name" value="NAD(P)-binding Rossmann-like Domain"/>
    <property type="match status" value="1"/>
</dbReference>
<sequence length="890" mass="92471">MSRAQTAGPVYALLADGSTVEIRPAGPADYEAIKAMYEAMSPDNTYLRFFSMSRTAGQGQAWQICREPGPGDVTLLALAGGQVVGVAGCSPVQANPAQAEVAFAVADHMHHKGIATLLLEHLVAHARGQHITTLTAQTLTENTAMLKVFADAGLPALRKAADGVVGLSFPLPSGVAGTALDSYLDAVGVRERSSDIASLRHLLAPASVAVIGASRRAGTVGRAILDNIRTAGYAGRLYPVNPHAREICGLPCLESPDELPERVDLAVIAVPPAAVLDAAERCGRRGVGALVVITAGLDAAMSADLLAACRRHGMRLVGPNCFGVAVPGIGLDATFAAAHPRPGTAGLVMQSGGLGFAMANQLSRLGIGISSFVSAGNKLDVSSNDMLLWWEADGVTKLAVLYIESFGNPRKFARTARRVAAKMPVLTVQAGRSAAGQRAAASHTAAVATPLVSRQALFEQAGIIATPTLGELIETTALLASQPVPAGSTVAIVSNVGGAGVLAADVSTELGLTVHRPHGMTHDGLRQLVPDGGAVDGPVDTTATVSAETFRQVLELTAADEEVDAVIALVLPTAATGDLVAAVQQADVRVPLAAVLLDQAESVRLLPRPEGQVPCYGYPEAAAAALARAARYGAWRAAPRGVMPEFSDIRADDARALMREFLRAGPGGWLPPETTAELLRCYGIPLAGLTPASNEEEAVRAFETAPGPVVLKADVPGLVHKTDAGGVELDLRDEADVRAAYRRLTERFDGRLRRVLVQPMIGGGTEVIVGVADDHVFGPLVVFGLGGVATEVLADHAARLTPLTDTDADTLIRSIKAAPLLLGHRGSPPADLGGLRDLLLRVSRLADDLAEITDLDLNPVIAGPDGVVAVDARIKAAPYRPQDPFLRRLR</sequence>
<dbReference type="RefSeq" id="WP_145853032.1">
    <property type="nucleotide sequence ID" value="NZ_RPFW01000002.1"/>
</dbReference>
<dbReference type="Gene3D" id="3.30.1490.20">
    <property type="entry name" value="ATP-grasp fold, A domain"/>
    <property type="match status" value="1"/>
</dbReference>
<comment type="caution">
    <text evidence="2">The sequence shown here is derived from an EMBL/GenBank/DDBJ whole genome shotgun (WGS) entry which is preliminary data.</text>
</comment>
<dbReference type="AlphaFoldDB" id="A0A6P2C1P9"/>
<dbReference type="SUPFAM" id="SSF55729">
    <property type="entry name" value="Acyl-CoA N-acyltransferases (Nat)"/>
    <property type="match status" value="1"/>
</dbReference>
<dbReference type="PANTHER" id="PTHR42793:SF1">
    <property type="entry name" value="PEPTIDYL-LYSINE N-ACETYLTRANSFERASE PATZ"/>
    <property type="match status" value="1"/>
</dbReference>
<dbReference type="InterPro" id="IPR032875">
    <property type="entry name" value="Succ_CoA_lig_flav_dom"/>
</dbReference>
<name>A0A6P2C1P9_9ACTN</name>
<dbReference type="GO" id="GO:0005524">
    <property type="term" value="F:ATP binding"/>
    <property type="evidence" value="ECO:0007669"/>
    <property type="project" value="InterPro"/>
</dbReference>
<dbReference type="SMART" id="SM00881">
    <property type="entry name" value="CoA_binding"/>
    <property type="match status" value="1"/>
</dbReference>
<dbReference type="Pfam" id="PF13607">
    <property type="entry name" value="Succ_CoA_lig"/>
    <property type="match status" value="1"/>
</dbReference>
<dbReference type="Pfam" id="PF19045">
    <property type="entry name" value="Ligase_CoA_2"/>
    <property type="match status" value="1"/>
</dbReference>
<dbReference type="Pfam" id="PF13549">
    <property type="entry name" value="ATP-grasp_5"/>
    <property type="match status" value="1"/>
</dbReference>
<gene>
    <name evidence="2" type="ORF">EAS64_12210</name>
</gene>
<dbReference type="Gene3D" id="3.40.630.30">
    <property type="match status" value="1"/>
</dbReference>
<dbReference type="GO" id="GO:0043758">
    <property type="term" value="F:acetate-CoA ligase (ADP-forming) activity"/>
    <property type="evidence" value="ECO:0007669"/>
    <property type="project" value="InterPro"/>
</dbReference>
<evidence type="ECO:0000313" key="2">
    <source>
        <dbReference type="EMBL" id="TVZ05329.1"/>
    </source>
</evidence>
<dbReference type="InterPro" id="IPR016181">
    <property type="entry name" value="Acyl_CoA_acyltransferase"/>
</dbReference>
<dbReference type="Gene3D" id="3.30.470.20">
    <property type="entry name" value="ATP-grasp fold, B domain"/>
    <property type="match status" value="1"/>
</dbReference>